<accession>A7S2Q0</accession>
<proteinExistence type="predicted"/>
<reference evidence="3 4" key="1">
    <citation type="journal article" date="2007" name="Science">
        <title>Sea anemone genome reveals ancestral eumetazoan gene repertoire and genomic organization.</title>
        <authorList>
            <person name="Putnam N.H."/>
            <person name="Srivastava M."/>
            <person name="Hellsten U."/>
            <person name="Dirks B."/>
            <person name="Chapman J."/>
            <person name="Salamov A."/>
            <person name="Terry A."/>
            <person name="Shapiro H."/>
            <person name="Lindquist E."/>
            <person name="Kapitonov V.V."/>
            <person name="Jurka J."/>
            <person name="Genikhovich G."/>
            <person name="Grigoriev I.V."/>
            <person name="Lucas S.M."/>
            <person name="Steele R.E."/>
            <person name="Finnerty J.R."/>
            <person name="Technau U."/>
            <person name="Martindale M.Q."/>
            <person name="Rokhsar D.S."/>
        </authorList>
    </citation>
    <scope>NUCLEOTIDE SEQUENCE [LARGE SCALE GENOMIC DNA]</scope>
    <source>
        <strain evidence="4">CH2 X CH6</strain>
    </source>
</reference>
<keyword evidence="4" id="KW-1185">Reference proteome</keyword>
<keyword evidence="1" id="KW-0812">Transmembrane</keyword>
<organism evidence="3 4">
    <name type="scientific">Nematostella vectensis</name>
    <name type="common">Starlet sea anemone</name>
    <dbReference type="NCBI Taxonomy" id="45351"/>
    <lineage>
        <taxon>Eukaryota</taxon>
        <taxon>Metazoa</taxon>
        <taxon>Cnidaria</taxon>
        <taxon>Anthozoa</taxon>
        <taxon>Hexacorallia</taxon>
        <taxon>Actiniaria</taxon>
        <taxon>Edwardsiidae</taxon>
        <taxon>Nematostella</taxon>
    </lineage>
</organism>
<feature type="transmembrane region" description="Helical" evidence="1">
    <location>
        <begin position="176"/>
        <end position="209"/>
    </location>
</feature>
<keyword evidence="1" id="KW-0472">Membrane</keyword>
<dbReference type="Pfam" id="PF25037">
    <property type="entry name" value="VPS13_C"/>
    <property type="match status" value="1"/>
</dbReference>
<name>A7S2Q0_NEMVE</name>
<keyword evidence="1" id="KW-1133">Transmembrane helix</keyword>
<evidence type="ECO:0000313" key="3">
    <source>
        <dbReference type="EMBL" id="EDO42076.1"/>
    </source>
</evidence>
<dbReference type="EMBL" id="DS469569">
    <property type="protein sequence ID" value="EDO42076.1"/>
    <property type="molecule type" value="Genomic_DNA"/>
</dbReference>
<evidence type="ECO:0000259" key="2">
    <source>
        <dbReference type="Pfam" id="PF25037"/>
    </source>
</evidence>
<dbReference type="HOGENOM" id="CLU_1116866_0_0_1"/>
<dbReference type="InterPro" id="IPR056748">
    <property type="entry name" value="VPS13-like_C"/>
</dbReference>
<evidence type="ECO:0000256" key="1">
    <source>
        <dbReference type="SAM" id="Phobius"/>
    </source>
</evidence>
<feature type="transmembrane region" description="Helical" evidence="1">
    <location>
        <begin position="216"/>
        <end position="237"/>
    </location>
</feature>
<evidence type="ECO:0000313" key="4">
    <source>
        <dbReference type="Proteomes" id="UP000001593"/>
    </source>
</evidence>
<dbReference type="AlphaFoldDB" id="A7S2Q0"/>
<protein>
    <recommendedName>
        <fullName evidence="2">Intermembrane lipid transfer protein VPS13-like C-terminal domain-containing protein</fullName>
    </recommendedName>
</protein>
<dbReference type="InParanoid" id="A7S2Q0"/>
<gene>
    <name evidence="3" type="ORF">NEMVEDRAFT_v1g242445</name>
</gene>
<feature type="transmembrane region" description="Helical" evidence="1">
    <location>
        <begin position="148"/>
        <end position="170"/>
    </location>
</feature>
<dbReference type="Proteomes" id="UP000001593">
    <property type="component" value="Unassembled WGS sequence"/>
</dbReference>
<sequence>MNRNRKSDRVREKTVTGTKSFFYHVCRSAEQGGEDIAYRMRLPRFTAPGQPVTPYSEEKAKGYGILKSIYTPELSGDVYVSDMTVSNEKNGGLVLLTSKRIIMVHQSRFWKEWKVSWMCAYDDVTTTPWIVGNTLVIKRKRGRAEGELSSLLVFAVTAVGGVMVGVGYMVVVGGGVMVVVGGGAVMVVVVGGGVLVVVVGGVMVVGGVLVVIGGGVLVLVGGGLVVGVMVVVIDVALKSDICNALRRYR</sequence>
<feature type="domain" description="Intermembrane lipid transfer protein VPS13-like C-terminal" evidence="2">
    <location>
        <begin position="40"/>
        <end position="141"/>
    </location>
</feature>